<proteinExistence type="inferred from homology"/>
<evidence type="ECO:0000259" key="4">
    <source>
        <dbReference type="Pfam" id="PF11380"/>
    </source>
</evidence>
<organism evidence="6 7">
    <name type="scientific">Pseudooceanicola nanhaiensis</name>
    <dbReference type="NCBI Taxonomy" id="375761"/>
    <lineage>
        <taxon>Bacteria</taxon>
        <taxon>Pseudomonadati</taxon>
        <taxon>Pseudomonadota</taxon>
        <taxon>Alphaproteobacteria</taxon>
        <taxon>Rhodobacterales</taxon>
        <taxon>Paracoccaceae</taxon>
        <taxon>Pseudooceanicola</taxon>
    </lineage>
</organism>
<dbReference type="Proteomes" id="UP000649829">
    <property type="component" value="Unassembled WGS sequence"/>
</dbReference>
<dbReference type="Pfam" id="PF17102">
    <property type="entry name" value="Stealth_CR3"/>
    <property type="match status" value="1"/>
</dbReference>
<comment type="caution">
    <text evidence="6">The sequence shown here is derived from an EMBL/GenBank/DDBJ whole genome shotgun (WGS) entry which is preliminary data.</text>
</comment>
<keyword evidence="7" id="KW-1185">Reference proteome</keyword>
<sequence>MTAQNTSKIDVVYTWVDDTFPGYAEQLSRYADVPADTNPNRTRDNLDLLRYSLRSLRHLPELGHVHLLTCRPQIPRWLDPDAEGITVHHHDAVMAPEILPTFNSFAIVSHLHLLPGLGARFLYLEDDMVLLRPGLMQALEDRDGRRVSHFTQAKLPVARRLGPKASPWNHALANTADLLDRSYGPAPRRHVIHGPRLIDRAEYAAMLAAFPEETAATRASRFRGTDNIPPEVLYPHYAVAEGTARAASTAETRAVEGYVSIENFMPWTLWTMRRMERRAPLTATFNDSFGDRPNPRMVAWMRRWLEARFPEPSPYERPSTRS</sequence>
<evidence type="ECO:0000259" key="5">
    <source>
        <dbReference type="Pfam" id="PF17102"/>
    </source>
</evidence>
<accession>A0A917SXJ3</accession>
<dbReference type="GO" id="GO:0000271">
    <property type="term" value="P:polysaccharide biosynthetic process"/>
    <property type="evidence" value="ECO:0007669"/>
    <property type="project" value="UniProtKB-KW"/>
</dbReference>
<dbReference type="InterPro" id="IPR031357">
    <property type="entry name" value="Stealth_CR3"/>
</dbReference>
<evidence type="ECO:0000313" key="6">
    <source>
        <dbReference type="EMBL" id="GGL99769.1"/>
    </source>
</evidence>
<dbReference type="InterPro" id="IPR021520">
    <property type="entry name" value="Stealth_CR2"/>
</dbReference>
<dbReference type="EMBL" id="BMLF01000001">
    <property type="protein sequence ID" value="GGL99769.1"/>
    <property type="molecule type" value="Genomic_DNA"/>
</dbReference>
<reference evidence="6" key="2">
    <citation type="submission" date="2020-09" db="EMBL/GenBank/DDBJ databases">
        <authorList>
            <person name="Sun Q."/>
            <person name="Zhou Y."/>
        </authorList>
    </citation>
    <scope>NUCLEOTIDE SEQUENCE</scope>
    <source>
        <strain evidence="6">CGMCC 1.6293</strain>
    </source>
</reference>
<dbReference type="Pfam" id="PF11380">
    <property type="entry name" value="Stealth_CR2"/>
    <property type="match status" value="1"/>
</dbReference>
<evidence type="ECO:0000313" key="7">
    <source>
        <dbReference type="Proteomes" id="UP000649829"/>
    </source>
</evidence>
<gene>
    <name evidence="6" type="ORF">GCM10011534_22040</name>
</gene>
<keyword evidence="2" id="KW-0808">Transferase</keyword>
<comment type="similarity">
    <text evidence="1">Belongs to the stealth family.</text>
</comment>
<reference evidence="6" key="1">
    <citation type="journal article" date="2014" name="Int. J. Syst. Evol. Microbiol.">
        <title>Complete genome sequence of Corynebacterium casei LMG S-19264T (=DSM 44701T), isolated from a smear-ripened cheese.</title>
        <authorList>
            <consortium name="US DOE Joint Genome Institute (JGI-PGF)"/>
            <person name="Walter F."/>
            <person name="Albersmeier A."/>
            <person name="Kalinowski J."/>
            <person name="Ruckert C."/>
        </authorList>
    </citation>
    <scope>NUCLEOTIDE SEQUENCE</scope>
    <source>
        <strain evidence="6">CGMCC 1.6293</strain>
    </source>
</reference>
<dbReference type="PANTHER" id="PTHR24045:SF0">
    <property type="entry name" value="N-ACETYLGLUCOSAMINE-1-PHOSPHOTRANSFERASE SUBUNITS ALPHA_BETA"/>
    <property type="match status" value="1"/>
</dbReference>
<dbReference type="GO" id="GO:0016772">
    <property type="term" value="F:transferase activity, transferring phosphorus-containing groups"/>
    <property type="evidence" value="ECO:0007669"/>
    <property type="project" value="InterPro"/>
</dbReference>
<evidence type="ECO:0000256" key="2">
    <source>
        <dbReference type="ARBA" id="ARBA00022679"/>
    </source>
</evidence>
<evidence type="ECO:0000256" key="1">
    <source>
        <dbReference type="ARBA" id="ARBA00007583"/>
    </source>
</evidence>
<protein>
    <submittedName>
        <fullName evidence="6">Uncharacterized protein</fullName>
    </submittedName>
</protein>
<dbReference type="AlphaFoldDB" id="A0A917SXJ3"/>
<evidence type="ECO:0000256" key="3">
    <source>
        <dbReference type="ARBA" id="ARBA00023169"/>
    </source>
</evidence>
<name>A0A917SXJ3_9RHOB</name>
<dbReference type="InterPro" id="IPR047141">
    <property type="entry name" value="Stealth"/>
</dbReference>
<feature type="domain" description="Stealth protein CR2 conserved region 2" evidence="4">
    <location>
        <begin position="45"/>
        <end position="134"/>
    </location>
</feature>
<feature type="domain" description="Stealth protein CR3 conserved region 3" evidence="5">
    <location>
        <begin position="193"/>
        <end position="239"/>
    </location>
</feature>
<dbReference type="RefSeq" id="WP_036539828.1">
    <property type="nucleotide sequence ID" value="NZ_BMLF01000001.1"/>
</dbReference>
<keyword evidence="3" id="KW-0270">Exopolysaccharide synthesis</keyword>
<dbReference type="PANTHER" id="PTHR24045">
    <property type="match status" value="1"/>
</dbReference>